<reference evidence="1" key="1">
    <citation type="submission" date="2020-02" db="EMBL/GenBank/DDBJ databases">
        <authorList>
            <person name="Meier V. D."/>
        </authorList>
    </citation>
    <scope>NUCLEOTIDE SEQUENCE</scope>
    <source>
        <strain evidence="1">AVDCRST_MAG94</strain>
    </source>
</reference>
<proteinExistence type="predicted"/>
<gene>
    <name evidence="1" type="ORF">AVDCRST_MAG94-5318</name>
</gene>
<accession>A0A6J4NQ69</accession>
<sequence>MSRLLKRFEQEGFIRRLRGHIILCTEQGKVFPKLPKQSPAL</sequence>
<dbReference type="EMBL" id="CADCTY010001829">
    <property type="protein sequence ID" value="CAA9389440.1"/>
    <property type="molecule type" value="Genomic_DNA"/>
</dbReference>
<organism evidence="1">
    <name type="scientific">uncultured Leptolyngbya sp</name>
    <dbReference type="NCBI Taxonomy" id="332963"/>
    <lineage>
        <taxon>Bacteria</taxon>
        <taxon>Bacillati</taxon>
        <taxon>Cyanobacteriota</taxon>
        <taxon>Cyanophyceae</taxon>
        <taxon>Leptolyngbyales</taxon>
        <taxon>Leptolyngbyaceae</taxon>
        <taxon>Leptolyngbya group</taxon>
        <taxon>Leptolyngbya</taxon>
        <taxon>environmental samples</taxon>
    </lineage>
</organism>
<dbReference type="AlphaFoldDB" id="A0A6J4NQ69"/>
<protein>
    <submittedName>
        <fullName evidence="1">Uncharacterized protein</fullName>
    </submittedName>
</protein>
<evidence type="ECO:0000313" key="1">
    <source>
        <dbReference type="EMBL" id="CAA9389440.1"/>
    </source>
</evidence>
<name>A0A6J4NQ69_9CYAN</name>